<feature type="region of interest" description="Disordered" evidence="1">
    <location>
        <begin position="630"/>
        <end position="658"/>
    </location>
</feature>
<feature type="region of interest" description="Disordered" evidence="1">
    <location>
        <begin position="683"/>
        <end position="705"/>
    </location>
</feature>
<dbReference type="Pfam" id="PF05795">
    <property type="entry name" value="Plasmodium_Vir"/>
    <property type="match status" value="3"/>
</dbReference>
<feature type="region of interest" description="Disordered" evidence="1">
    <location>
        <begin position="390"/>
        <end position="474"/>
    </location>
</feature>
<keyword evidence="2" id="KW-0472">Membrane</keyword>
<keyword evidence="2" id="KW-0812">Transmembrane</keyword>
<gene>
    <name evidence="3" type="ORF">PGO_003965</name>
</gene>
<feature type="transmembrane region" description="Helical" evidence="2">
    <location>
        <begin position="787"/>
        <end position="809"/>
    </location>
</feature>
<dbReference type="OrthoDB" id="388746at2759"/>
<accession>A0A1Y1JT44</accession>
<reference evidence="4" key="1">
    <citation type="submission" date="2017-04" db="EMBL/GenBank/DDBJ databases">
        <title>Plasmodium gonderi genome.</title>
        <authorList>
            <person name="Arisue N."/>
            <person name="Honma H."/>
            <person name="Kawai S."/>
            <person name="Tougan T."/>
            <person name="Tanabe K."/>
            <person name="Horii T."/>
        </authorList>
    </citation>
    <scope>NUCLEOTIDE SEQUENCE [LARGE SCALE GENOMIC DNA]</scope>
    <source>
        <strain evidence="4">ATCC 30045</strain>
    </source>
</reference>
<dbReference type="EMBL" id="BDQF01000503">
    <property type="protein sequence ID" value="GAW84608.1"/>
    <property type="molecule type" value="Genomic_DNA"/>
</dbReference>
<keyword evidence="2" id="KW-1133">Transmembrane helix</keyword>
<name>A0A1Y1JT44_PLAGO</name>
<keyword evidence="4" id="KW-1185">Reference proteome</keyword>
<evidence type="ECO:0000313" key="3">
    <source>
        <dbReference type="EMBL" id="GAW84608.1"/>
    </source>
</evidence>
<feature type="compositionally biased region" description="Polar residues" evidence="1">
    <location>
        <begin position="688"/>
        <end position="705"/>
    </location>
</feature>
<comment type="caution">
    <text evidence="3">The sequence shown here is derived from an EMBL/GenBank/DDBJ whole genome shotgun (WGS) entry which is preliminary data.</text>
</comment>
<dbReference type="InterPro" id="IPR008780">
    <property type="entry name" value="Plasmodium_Vir"/>
</dbReference>
<feature type="compositionally biased region" description="Polar residues" evidence="1">
    <location>
        <begin position="399"/>
        <end position="428"/>
    </location>
</feature>
<dbReference type="RefSeq" id="XP_028547197.1">
    <property type="nucleotide sequence ID" value="XM_028691396.1"/>
</dbReference>
<dbReference type="Proteomes" id="UP000195521">
    <property type="component" value="Unassembled WGS sequence"/>
</dbReference>
<dbReference type="GeneID" id="39745416"/>
<sequence length="864" mass="101293">MSEKENSFDLDKFLENNSLLKNTKLRHFYTLLDNKKVEGKCTSEIYNNGSKGYLCSLYQHVGNIFNEWNSICPSSEKDEAKCCDYFNYWLYGKITKSDMDFSDIAWIYNRLSEFMHKKESNTKIKQICEDKFKIETSIDVLKNKKVLYEFLEYYDYITSAWSSNAVEKEEFCRYIIYVFNLYQKLEEEGRQLGTLHRYKNEIKLFKEKFSNEENLSLLKQNCKIYDTFIKKFEVFENLTLLQRNHEKQITRPAKPSDYVEYNEQLKSEYDKVLIMLPSDKIYKELGREFSNDDKYDSIHCNDLSDNIKNICKKIIRNLKELLTIDKFNNENHKDLCTYLNFWIYDELYKLHRNRGENILDITDVHKLLDAYFKINYDLIKKDFEINYKSKVGEPPPRPSKTSKNAQNPENSEVTQSPSDSVTLLTSENLGAAEPNGSEVPQASNGAGVFGPPNAQAHPGALMENTQTRTPKKEAPKLLSYKELTNYKPCFFNYNCLYSECREMKHLYEYFRNYDAININVNCEKMENYLYLKYLKYINSLYKMHKNECCSYGAELCTDYFLRCDKAYNPQNLISALESRNREECKRIKESIKPNTSEDSQTINANSEDNMFIKYLTCSRVNDSEFKNKGLRCQEPQHSPHLKNQHSPRGPVKNQQTSASQLYGKQITLDGKTVNAVLISDNHRKITGENENSATRENPESPRTSNLYTFFPEVTRSARKNYIREAKTACSDGKTTSEYCRKSKKYKAIINSANYNSKYITNESGVGNVDDDTFTIDSSSTNSILQNLPFRIGVVILITLGAIFTFFLYYKFTPFGSWLRYRIKGKKKNKYMYHREPSHKSLNYPEERMHQGPRKKKIHIVYHNS</sequence>
<organism evidence="3 4">
    <name type="scientific">Plasmodium gonderi</name>
    <dbReference type="NCBI Taxonomy" id="77519"/>
    <lineage>
        <taxon>Eukaryota</taxon>
        <taxon>Sar</taxon>
        <taxon>Alveolata</taxon>
        <taxon>Apicomplexa</taxon>
        <taxon>Aconoidasida</taxon>
        <taxon>Haemosporida</taxon>
        <taxon>Plasmodiidae</taxon>
        <taxon>Plasmodium</taxon>
        <taxon>Plasmodium (Plasmodium)</taxon>
    </lineage>
</organism>
<evidence type="ECO:0000256" key="2">
    <source>
        <dbReference type="SAM" id="Phobius"/>
    </source>
</evidence>
<protein>
    <submittedName>
        <fullName evidence="3">Variable surface protein</fullName>
    </submittedName>
</protein>
<dbReference type="OMA" id="NEWNSIC"/>
<evidence type="ECO:0000313" key="4">
    <source>
        <dbReference type="Proteomes" id="UP000195521"/>
    </source>
</evidence>
<evidence type="ECO:0000256" key="1">
    <source>
        <dbReference type="SAM" id="MobiDB-lite"/>
    </source>
</evidence>
<dbReference type="AlphaFoldDB" id="A0A1Y1JT44"/>
<proteinExistence type="predicted"/>